<dbReference type="PANTHER" id="PTHR23514:SF13">
    <property type="entry name" value="INNER MEMBRANE PROTEIN YBJJ"/>
    <property type="match status" value="1"/>
</dbReference>
<feature type="transmembrane region" description="Helical" evidence="6">
    <location>
        <begin position="348"/>
        <end position="372"/>
    </location>
</feature>
<keyword evidence="4 6" id="KW-0472">Membrane</keyword>
<evidence type="ECO:0000256" key="2">
    <source>
        <dbReference type="ARBA" id="ARBA00022692"/>
    </source>
</evidence>
<feature type="transmembrane region" description="Helical" evidence="6">
    <location>
        <begin position="52"/>
        <end position="75"/>
    </location>
</feature>
<reference evidence="7" key="1">
    <citation type="submission" date="2024-05" db="EMBL/GenBank/DDBJ databases">
        <authorList>
            <person name="Kim S."/>
            <person name="Heo J."/>
            <person name="Choi H."/>
            <person name="Choi Y."/>
            <person name="Kwon S.-W."/>
            <person name="Kim Y."/>
        </authorList>
    </citation>
    <scope>NUCLEOTIDE SEQUENCE</scope>
    <source>
        <strain evidence="7">KACC 23699</strain>
    </source>
</reference>
<dbReference type="GO" id="GO:0016020">
    <property type="term" value="C:membrane"/>
    <property type="evidence" value="ECO:0007669"/>
    <property type="project" value="UniProtKB-SubCell"/>
</dbReference>
<dbReference type="InterPro" id="IPR011701">
    <property type="entry name" value="MFS"/>
</dbReference>
<evidence type="ECO:0000256" key="5">
    <source>
        <dbReference type="SAM" id="MobiDB-lite"/>
    </source>
</evidence>
<keyword evidence="3 6" id="KW-1133">Transmembrane helix</keyword>
<comment type="subcellular location">
    <subcellularLocation>
        <location evidence="1">Membrane</location>
        <topology evidence="1">Multi-pass membrane protein</topology>
    </subcellularLocation>
</comment>
<evidence type="ECO:0000256" key="1">
    <source>
        <dbReference type="ARBA" id="ARBA00004141"/>
    </source>
</evidence>
<dbReference type="Pfam" id="PF07690">
    <property type="entry name" value="MFS_1"/>
    <property type="match status" value="1"/>
</dbReference>
<gene>
    <name evidence="7" type="ORF">ABEG17_04615</name>
</gene>
<feature type="transmembrane region" description="Helical" evidence="6">
    <location>
        <begin position="105"/>
        <end position="125"/>
    </location>
</feature>
<sequence length="405" mass="39971">MSSLSGPDDGPEPVVRRARWATAAMFATNGAVFANVVPRYPDIVAALDLDKAAFGTAVAAYGLGAVLAGLVAAALVNRFGSARVAVWGTLAVAANLVLVGAAPSWLLLALALGLAGALDSVTDIAENAQGLRVERLHGRSILNSMHATWSIGAVVGGAMGSAAAGLDVPLVPHLAVAAATAIAVALVARPRLLPGRDPAPGPDPAAATDPAARSGRGRRQLGLVGLLAALAVVGSMAQGIEDLTSTWSALYLREDLGAAAVVGGLGFVALQSLQTVGRLVGDRAVTAWGDRAVARAGAALAAAAMGLALLVGSPGLTVAAFGVVGLGIGTLIPSSLRAADGIVGLPRGLGLSIIGMGFRVTLLASPLAMGVLAQRQGLGAVITVVPVAALVVLVLAGALPGRPRS</sequence>
<evidence type="ECO:0000256" key="4">
    <source>
        <dbReference type="ARBA" id="ARBA00023136"/>
    </source>
</evidence>
<proteinExistence type="predicted"/>
<dbReference type="EMBL" id="CP157483">
    <property type="protein sequence ID" value="XBO44628.1"/>
    <property type="molecule type" value="Genomic_DNA"/>
</dbReference>
<dbReference type="PANTHER" id="PTHR23514">
    <property type="entry name" value="BYPASS OF STOP CODON PROTEIN 6"/>
    <property type="match status" value="1"/>
</dbReference>
<feature type="transmembrane region" description="Helical" evidence="6">
    <location>
        <begin position="378"/>
        <end position="399"/>
    </location>
</feature>
<protein>
    <submittedName>
        <fullName evidence="7">MFS transporter</fullName>
    </submittedName>
</protein>
<dbReference type="InterPro" id="IPR036259">
    <property type="entry name" value="MFS_trans_sf"/>
</dbReference>
<keyword evidence="2 6" id="KW-0812">Transmembrane</keyword>
<dbReference type="Gene3D" id="1.20.1250.20">
    <property type="entry name" value="MFS general substrate transporter like domains"/>
    <property type="match status" value="1"/>
</dbReference>
<feature type="transmembrane region" description="Helical" evidence="6">
    <location>
        <begin position="260"/>
        <end position="280"/>
    </location>
</feature>
<organism evidence="7">
    <name type="scientific">Pedococcus sp. KACC 23699</name>
    <dbReference type="NCBI Taxonomy" id="3149228"/>
    <lineage>
        <taxon>Bacteria</taxon>
        <taxon>Bacillati</taxon>
        <taxon>Actinomycetota</taxon>
        <taxon>Actinomycetes</taxon>
        <taxon>Micrococcales</taxon>
        <taxon>Intrasporangiaceae</taxon>
        <taxon>Pedococcus</taxon>
    </lineage>
</organism>
<feature type="transmembrane region" description="Helical" evidence="6">
    <location>
        <begin position="292"/>
        <end position="312"/>
    </location>
</feature>
<feature type="transmembrane region" description="Helical" evidence="6">
    <location>
        <begin position="170"/>
        <end position="188"/>
    </location>
</feature>
<dbReference type="GO" id="GO:0022857">
    <property type="term" value="F:transmembrane transporter activity"/>
    <property type="evidence" value="ECO:0007669"/>
    <property type="project" value="InterPro"/>
</dbReference>
<evidence type="ECO:0000313" key="7">
    <source>
        <dbReference type="EMBL" id="XBO44628.1"/>
    </source>
</evidence>
<feature type="region of interest" description="Disordered" evidence="5">
    <location>
        <begin position="195"/>
        <end position="216"/>
    </location>
</feature>
<evidence type="ECO:0000256" key="6">
    <source>
        <dbReference type="SAM" id="Phobius"/>
    </source>
</evidence>
<accession>A0AAU7JWM6</accession>
<dbReference type="RefSeq" id="WP_406832113.1">
    <property type="nucleotide sequence ID" value="NZ_CP157483.1"/>
</dbReference>
<dbReference type="SUPFAM" id="SSF103473">
    <property type="entry name" value="MFS general substrate transporter"/>
    <property type="match status" value="1"/>
</dbReference>
<feature type="compositionally biased region" description="Low complexity" evidence="5">
    <location>
        <begin position="204"/>
        <end position="216"/>
    </location>
</feature>
<feature type="transmembrane region" description="Helical" evidence="6">
    <location>
        <begin position="221"/>
        <end position="240"/>
    </location>
</feature>
<evidence type="ECO:0000256" key="3">
    <source>
        <dbReference type="ARBA" id="ARBA00022989"/>
    </source>
</evidence>
<name>A0AAU7JWM6_9MICO</name>
<dbReference type="InterPro" id="IPR051788">
    <property type="entry name" value="MFS_Transporter"/>
</dbReference>
<dbReference type="AlphaFoldDB" id="A0AAU7JWM6"/>